<evidence type="ECO:0000256" key="2">
    <source>
        <dbReference type="SAM" id="MobiDB-lite"/>
    </source>
</evidence>
<feature type="region of interest" description="Disordered" evidence="2">
    <location>
        <begin position="1"/>
        <end position="181"/>
    </location>
</feature>
<dbReference type="PROSITE" id="PS50157">
    <property type="entry name" value="ZINC_FINGER_C2H2_2"/>
    <property type="match status" value="1"/>
</dbReference>
<feature type="compositionally biased region" description="Low complexity" evidence="2">
    <location>
        <begin position="253"/>
        <end position="276"/>
    </location>
</feature>
<dbReference type="PRINTS" id="PR01217">
    <property type="entry name" value="PRICHEXTENSN"/>
</dbReference>
<comment type="caution">
    <text evidence="4">The sequence shown here is derived from an EMBL/GenBank/DDBJ whole genome shotgun (WGS) entry which is preliminary data.</text>
</comment>
<feature type="compositionally biased region" description="Pro residues" evidence="2">
    <location>
        <begin position="364"/>
        <end position="375"/>
    </location>
</feature>
<evidence type="ECO:0000259" key="3">
    <source>
        <dbReference type="PROSITE" id="PS50157"/>
    </source>
</evidence>
<feature type="compositionally biased region" description="Low complexity" evidence="2">
    <location>
        <begin position="11"/>
        <end position="31"/>
    </location>
</feature>
<dbReference type="GO" id="GO:0008270">
    <property type="term" value="F:zinc ion binding"/>
    <property type="evidence" value="ECO:0007669"/>
    <property type="project" value="UniProtKB-KW"/>
</dbReference>
<dbReference type="InterPro" id="IPR013087">
    <property type="entry name" value="Znf_C2H2_type"/>
</dbReference>
<feature type="compositionally biased region" description="Low complexity" evidence="2">
    <location>
        <begin position="217"/>
        <end position="231"/>
    </location>
</feature>
<feature type="region of interest" description="Disordered" evidence="2">
    <location>
        <begin position="204"/>
        <end position="303"/>
    </location>
</feature>
<name>A0AA38VTJ1_9PEZI</name>
<feature type="domain" description="C2H2-type" evidence="3">
    <location>
        <begin position="184"/>
        <end position="212"/>
    </location>
</feature>
<dbReference type="EMBL" id="JANBVN010000096">
    <property type="protein sequence ID" value="KAJ9144809.1"/>
    <property type="molecule type" value="Genomic_DNA"/>
</dbReference>
<feature type="region of interest" description="Disordered" evidence="2">
    <location>
        <begin position="320"/>
        <end position="375"/>
    </location>
</feature>
<protein>
    <recommendedName>
        <fullName evidence="3">C2H2-type domain-containing protein</fullName>
    </recommendedName>
</protein>
<evidence type="ECO:0000313" key="5">
    <source>
        <dbReference type="Proteomes" id="UP001174691"/>
    </source>
</evidence>
<feature type="compositionally biased region" description="Low complexity" evidence="2">
    <location>
        <begin position="352"/>
        <end position="363"/>
    </location>
</feature>
<evidence type="ECO:0000256" key="1">
    <source>
        <dbReference type="PROSITE-ProRule" id="PRU00042"/>
    </source>
</evidence>
<keyword evidence="1" id="KW-0862">Zinc</keyword>
<reference evidence="4" key="1">
    <citation type="submission" date="2022-07" db="EMBL/GenBank/DDBJ databases">
        <title>Fungi with potential for degradation of polypropylene.</title>
        <authorList>
            <person name="Gostincar C."/>
        </authorList>
    </citation>
    <scope>NUCLEOTIDE SEQUENCE</scope>
    <source>
        <strain evidence="4">EXF-13287</strain>
    </source>
</reference>
<sequence>MDQREREEAQAAEQAGEPAQEAAGAAQPAEAAAEDNDDEDWAVRLPVFGIGPPRAADQSLPPQWVRDAHLPTFPFGNEGLKPLGDWGKEEAGPETRVDPRGEPERRSVLAANQPIQPRGLTKKIVSAPGPPPPSSPSPSPSPVPPSPLSPPHQPSPGPEEPTMVRQDWVTRQMKDGRVRRDRRYHCDFCAYTCDRMAKLERHVADVHSDQEEEQEEAAAAAPASNNQPAAPKRNASPPSPVAQPQPKRQASGAARAAPTTTTPTPTTTTTTLAARPSPRQAFYDDLVPKPGAAGSRDPPVVQDRSTGFLSLFAPLPEVMPQLAPPRRVQEEDGDGHRWFRRRSPSPGHPRYRAAAAAAAALDPAPAPTPAPARAP</sequence>
<gene>
    <name evidence="4" type="ORF">NKR19_g6345</name>
</gene>
<organism evidence="4 5">
    <name type="scientific">Coniochaeta hoffmannii</name>
    <dbReference type="NCBI Taxonomy" id="91930"/>
    <lineage>
        <taxon>Eukaryota</taxon>
        <taxon>Fungi</taxon>
        <taxon>Dikarya</taxon>
        <taxon>Ascomycota</taxon>
        <taxon>Pezizomycotina</taxon>
        <taxon>Sordariomycetes</taxon>
        <taxon>Sordariomycetidae</taxon>
        <taxon>Coniochaetales</taxon>
        <taxon>Coniochaetaceae</taxon>
        <taxon>Coniochaeta</taxon>
    </lineage>
</organism>
<keyword evidence="1" id="KW-0479">Metal-binding</keyword>
<keyword evidence="5" id="KW-1185">Reference proteome</keyword>
<feature type="compositionally biased region" description="Basic and acidic residues" evidence="2">
    <location>
        <begin position="327"/>
        <end position="337"/>
    </location>
</feature>
<feature type="compositionally biased region" description="Pro residues" evidence="2">
    <location>
        <begin position="128"/>
        <end position="159"/>
    </location>
</feature>
<keyword evidence="1" id="KW-0863">Zinc-finger</keyword>
<dbReference type="AlphaFoldDB" id="A0AA38VTJ1"/>
<feature type="compositionally biased region" description="Basic and acidic residues" evidence="2">
    <location>
        <begin position="86"/>
        <end position="107"/>
    </location>
</feature>
<dbReference type="Proteomes" id="UP001174691">
    <property type="component" value="Unassembled WGS sequence"/>
</dbReference>
<dbReference type="Gene3D" id="3.30.160.60">
    <property type="entry name" value="Classic Zinc Finger"/>
    <property type="match status" value="1"/>
</dbReference>
<dbReference type="PROSITE" id="PS00028">
    <property type="entry name" value="ZINC_FINGER_C2H2_1"/>
    <property type="match status" value="1"/>
</dbReference>
<evidence type="ECO:0000313" key="4">
    <source>
        <dbReference type="EMBL" id="KAJ9144809.1"/>
    </source>
</evidence>
<proteinExistence type="predicted"/>
<feature type="non-terminal residue" evidence="4">
    <location>
        <position position="375"/>
    </location>
</feature>
<accession>A0AA38VTJ1</accession>